<dbReference type="NCBIfam" id="TIGR00229">
    <property type="entry name" value="sensory_box"/>
    <property type="match status" value="1"/>
</dbReference>
<dbReference type="Pfam" id="PF08447">
    <property type="entry name" value="PAS_3"/>
    <property type="match status" value="1"/>
</dbReference>
<dbReference type="Gene3D" id="3.30.450.20">
    <property type="entry name" value="PAS domain"/>
    <property type="match status" value="1"/>
</dbReference>
<reference evidence="2" key="1">
    <citation type="submission" date="2018-06" db="EMBL/GenBank/DDBJ databases">
        <authorList>
            <person name="Zhirakovskaya E."/>
        </authorList>
    </citation>
    <scope>NUCLEOTIDE SEQUENCE</scope>
</reference>
<dbReference type="InterPro" id="IPR013655">
    <property type="entry name" value="PAS_fold_3"/>
</dbReference>
<protein>
    <submittedName>
        <fullName evidence="2">PUTATIVE SIGNAL-TRANSDUCTION SENSOR PROTEIN</fullName>
    </submittedName>
</protein>
<dbReference type="Gene3D" id="1.10.287.950">
    <property type="entry name" value="Methyl-accepting chemotaxis protein"/>
    <property type="match status" value="1"/>
</dbReference>
<organism evidence="2">
    <name type="scientific">hydrothermal vent metagenome</name>
    <dbReference type="NCBI Taxonomy" id="652676"/>
    <lineage>
        <taxon>unclassified sequences</taxon>
        <taxon>metagenomes</taxon>
        <taxon>ecological metagenomes</taxon>
    </lineage>
</organism>
<accession>A0A3B1DGI4</accession>
<dbReference type="SUPFAM" id="SSF58104">
    <property type="entry name" value="Methyl-accepting chemotaxis protein (MCP) signaling domain"/>
    <property type="match status" value="2"/>
</dbReference>
<dbReference type="Gene3D" id="6.10.250.3200">
    <property type="match status" value="1"/>
</dbReference>
<dbReference type="EMBL" id="UOGJ01000147">
    <property type="protein sequence ID" value="VAX38001.1"/>
    <property type="molecule type" value="Genomic_DNA"/>
</dbReference>
<evidence type="ECO:0000313" key="2">
    <source>
        <dbReference type="EMBL" id="VAX38001.1"/>
    </source>
</evidence>
<sequence length="490" mass="55722">MSLEKNQKLKALNQEIEFKIEELFFSTTDSTGNILSGNDVFVKISQYSREELIGAPHNIIRHPDMPKLVFKVLWDSIQAGKPIGAYVKNLAKDGRYYWVLATVFPIPDGYLSIRLKPTTPIFNLMPDVYAALIEAEQKGGVEDSLKVLLGILQSKGFKSYDAFFLTALTEELKARDKIVQKSQERDLKIKTDFSGKKNEALFHIFTEVQRKCVDLKGLFNKLFSNVHLFLELRDNLGDSSALIIDLSQQIFHLAMNANVESFRAGNDGASLAVLAKEIQVRSDEMKHSADIILKQANILSEDSDRRILEIGVQMTVPKLQNEMIDSFICEMLLQKQSEPFSQKKVKQMQENGMVLINLLEVYSKKTIELLMPLRINIKELIVCVETIETIFRALEMTQISGAIESARIGEKGKTFLVVFNEMDRLNKGAQIHLEKFRELLKNILEHVDDIFSSENQIKEFLQAIKLPIEGMLQITPSYEKEQSLVSAENI</sequence>
<dbReference type="SUPFAM" id="SSF55785">
    <property type="entry name" value="PYP-like sensor domain (PAS domain)"/>
    <property type="match status" value="1"/>
</dbReference>
<dbReference type="CDD" id="cd00130">
    <property type="entry name" value="PAS"/>
    <property type="match status" value="1"/>
</dbReference>
<evidence type="ECO:0000259" key="1">
    <source>
        <dbReference type="Pfam" id="PF08447"/>
    </source>
</evidence>
<proteinExistence type="predicted"/>
<feature type="domain" description="PAS fold-3" evidence="1">
    <location>
        <begin position="37"/>
        <end position="108"/>
    </location>
</feature>
<gene>
    <name evidence="2" type="ORF">MNBD_UNCLBAC01-2089</name>
</gene>
<dbReference type="InterPro" id="IPR035965">
    <property type="entry name" value="PAS-like_dom_sf"/>
</dbReference>
<name>A0A3B1DGI4_9ZZZZ</name>
<dbReference type="AlphaFoldDB" id="A0A3B1DGI4"/>
<dbReference type="InterPro" id="IPR000014">
    <property type="entry name" value="PAS"/>
</dbReference>